<dbReference type="Gene3D" id="1.20.120.530">
    <property type="entry name" value="GntR ligand-binding domain-like"/>
    <property type="match status" value="1"/>
</dbReference>
<dbReference type="AlphaFoldDB" id="A0A212K688"/>
<dbReference type="SUPFAM" id="SSF46785">
    <property type="entry name" value="Winged helix' DNA-binding domain"/>
    <property type="match status" value="1"/>
</dbReference>
<dbReference type="PRINTS" id="PR00035">
    <property type="entry name" value="HTHGNTR"/>
</dbReference>
<evidence type="ECO:0000256" key="3">
    <source>
        <dbReference type="ARBA" id="ARBA00023163"/>
    </source>
</evidence>
<keyword evidence="3" id="KW-0804">Transcription</keyword>
<dbReference type="CDD" id="cd07377">
    <property type="entry name" value="WHTH_GntR"/>
    <property type="match status" value="1"/>
</dbReference>
<dbReference type="SUPFAM" id="SSF48008">
    <property type="entry name" value="GntR ligand-binding domain-like"/>
    <property type="match status" value="1"/>
</dbReference>
<protein>
    <submittedName>
        <fullName evidence="5">Putative GntR family transcriptional regulator</fullName>
    </submittedName>
</protein>
<gene>
    <name evidence="5" type="ORF">KL86APRO_12204</name>
</gene>
<feature type="domain" description="HTH gntR-type" evidence="4">
    <location>
        <begin position="10"/>
        <end position="80"/>
    </location>
</feature>
<dbReference type="GO" id="GO:0003700">
    <property type="term" value="F:DNA-binding transcription factor activity"/>
    <property type="evidence" value="ECO:0007669"/>
    <property type="project" value="InterPro"/>
</dbReference>
<evidence type="ECO:0000256" key="1">
    <source>
        <dbReference type="ARBA" id="ARBA00023015"/>
    </source>
</evidence>
<dbReference type="PROSITE" id="PS50949">
    <property type="entry name" value="HTH_GNTR"/>
    <property type="match status" value="1"/>
</dbReference>
<dbReference type="PANTHER" id="PTHR43537:SF5">
    <property type="entry name" value="UXU OPERON TRANSCRIPTIONAL REGULATOR"/>
    <property type="match status" value="1"/>
</dbReference>
<dbReference type="InterPro" id="IPR036390">
    <property type="entry name" value="WH_DNA-bd_sf"/>
</dbReference>
<dbReference type="PANTHER" id="PTHR43537">
    <property type="entry name" value="TRANSCRIPTIONAL REGULATOR, GNTR FAMILY"/>
    <property type="match status" value="1"/>
</dbReference>
<evidence type="ECO:0000313" key="5">
    <source>
        <dbReference type="EMBL" id="SBW07128.1"/>
    </source>
</evidence>
<dbReference type="Pfam" id="PF00392">
    <property type="entry name" value="GntR"/>
    <property type="match status" value="1"/>
</dbReference>
<keyword evidence="2" id="KW-0238">DNA-binding</keyword>
<dbReference type="SMART" id="SM00345">
    <property type="entry name" value="HTH_GNTR"/>
    <property type="match status" value="1"/>
</dbReference>
<accession>A0A212K688</accession>
<evidence type="ECO:0000259" key="4">
    <source>
        <dbReference type="PROSITE" id="PS50949"/>
    </source>
</evidence>
<organism evidence="5">
    <name type="scientific">uncultured Alphaproteobacteria bacterium</name>
    <dbReference type="NCBI Taxonomy" id="91750"/>
    <lineage>
        <taxon>Bacteria</taxon>
        <taxon>Pseudomonadati</taxon>
        <taxon>Pseudomonadota</taxon>
        <taxon>Alphaproteobacteria</taxon>
        <taxon>environmental samples</taxon>
    </lineage>
</organism>
<dbReference type="InterPro" id="IPR011711">
    <property type="entry name" value="GntR_C"/>
</dbReference>
<dbReference type="Gene3D" id="1.10.10.10">
    <property type="entry name" value="Winged helix-like DNA-binding domain superfamily/Winged helix DNA-binding domain"/>
    <property type="match status" value="1"/>
</dbReference>
<dbReference type="GO" id="GO:0003677">
    <property type="term" value="F:DNA binding"/>
    <property type="evidence" value="ECO:0007669"/>
    <property type="project" value="UniProtKB-KW"/>
</dbReference>
<dbReference type="InterPro" id="IPR008920">
    <property type="entry name" value="TF_FadR/GntR_C"/>
</dbReference>
<dbReference type="InterPro" id="IPR036388">
    <property type="entry name" value="WH-like_DNA-bd_sf"/>
</dbReference>
<dbReference type="EMBL" id="FLUO01000001">
    <property type="protein sequence ID" value="SBW07128.1"/>
    <property type="molecule type" value="Genomic_DNA"/>
</dbReference>
<evidence type="ECO:0000256" key="2">
    <source>
        <dbReference type="ARBA" id="ARBA00023125"/>
    </source>
</evidence>
<dbReference type="Pfam" id="PF07729">
    <property type="entry name" value="FCD"/>
    <property type="match status" value="1"/>
</dbReference>
<proteinExistence type="predicted"/>
<sequence length="251" mass="26857">MIGYQGIVTTSVARQIADSLRTAILDGRIKVDERLPTEEDLAARYGVSRPTIREALKRLAAQNLVRSRRGPAGGNFVVRPAPAEFAESLAGAAMLMVSMGAFDHDEIATARRELQGLCCRLAAEHRGDDHLARMAAEIAIQSDAETADTDFCASDVRFHRAIVDAAGNGLIGLVMHAVVEAMTPVTNMVIVRERSRAEIAARHRALLAAIAARDGDDAQAVLADLMTYLGDQYAAAIRRRAAAEANPGASQ</sequence>
<keyword evidence="1" id="KW-0805">Transcription regulation</keyword>
<name>A0A212K688_9PROT</name>
<reference evidence="5" key="1">
    <citation type="submission" date="2016-04" db="EMBL/GenBank/DDBJ databases">
        <authorList>
            <person name="Evans L.H."/>
            <person name="Alamgir A."/>
            <person name="Owens N."/>
            <person name="Weber N.D."/>
            <person name="Virtaneva K."/>
            <person name="Barbian K."/>
            <person name="Babar A."/>
            <person name="Rosenke K."/>
        </authorList>
    </citation>
    <scope>NUCLEOTIDE SEQUENCE</scope>
    <source>
        <strain evidence="5">86</strain>
    </source>
</reference>
<dbReference type="InterPro" id="IPR000524">
    <property type="entry name" value="Tscrpt_reg_HTH_GntR"/>
</dbReference>
<dbReference type="SMART" id="SM00895">
    <property type="entry name" value="FCD"/>
    <property type="match status" value="1"/>
</dbReference>